<dbReference type="PROSITE" id="PS51409">
    <property type="entry name" value="ARGINASE_2"/>
    <property type="match status" value="1"/>
</dbReference>
<reference evidence="2" key="1">
    <citation type="submission" date="2020-10" db="EMBL/GenBank/DDBJ databases">
        <authorList>
            <person name="Gilroy R."/>
        </authorList>
    </citation>
    <scope>NUCLEOTIDE SEQUENCE</scope>
    <source>
        <strain evidence="2">CHK189-12415</strain>
    </source>
</reference>
<evidence type="ECO:0000313" key="2">
    <source>
        <dbReference type="EMBL" id="HIR61154.1"/>
    </source>
</evidence>
<organism evidence="2 3">
    <name type="scientific">Candidatus Faecivivens stercoravium</name>
    <dbReference type="NCBI Taxonomy" id="2840803"/>
    <lineage>
        <taxon>Bacteria</taxon>
        <taxon>Bacillati</taxon>
        <taxon>Bacillota</taxon>
        <taxon>Clostridia</taxon>
        <taxon>Eubacteriales</taxon>
        <taxon>Oscillospiraceae</taxon>
        <taxon>Oscillospiraceae incertae sedis</taxon>
        <taxon>Candidatus Faecivivens</taxon>
    </lineage>
</organism>
<dbReference type="InterPro" id="IPR006035">
    <property type="entry name" value="Ureohydrolase"/>
</dbReference>
<dbReference type="GO" id="GO:0046872">
    <property type="term" value="F:metal ion binding"/>
    <property type="evidence" value="ECO:0007669"/>
    <property type="project" value="InterPro"/>
</dbReference>
<comment type="similarity">
    <text evidence="1">Belongs to the arginase family.</text>
</comment>
<protein>
    <submittedName>
        <fullName evidence="2">Arginase family protein</fullName>
    </submittedName>
</protein>
<dbReference type="InterPro" id="IPR023696">
    <property type="entry name" value="Ureohydrolase_dom_sf"/>
</dbReference>
<comment type="caution">
    <text evidence="2">The sequence shown here is derived from an EMBL/GenBank/DDBJ whole genome shotgun (WGS) entry which is preliminary data.</text>
</comment>
<sequence length="309" mass="34093">MMDKKATELSVLEYPYLYAAWAVDMQDHSKAFSVRKAFSDSPRAVEDYHLCGVYHKAGLPFTVTEISGLDRPELEPFQSIPLQLAEECEKAVAAGKKVLVPSGYCALAPAVAGGVQRGLGEGKKFGVIWVDAHSDNVILETTKRMDARFVGIPLSTIAGQTMREWGRDYCHLDRPVPGERILVSDARCSDEECIQNLKDAGIRRLTEEQFEDAALWKAEVAAFAEKVDAIFLMVDADIMNGGCIPAYFCEEPGGHDVRKVMENVRAVMETGKVEAFACFCVDFDKYDEGGDVTYLNGMRVIGAGLEAWK</sequence>
<evidence type="ECO:0000313" key="3">
    <source>
        <dbReference type="Proteomes" id="UP000824241"/>
    </source>
</evidence>
<dbReference type="AlphaFoldDB" id="A0A9D1DXU8"/>
<gene>
    <name evidence="2" type="ORF">IAB37_06245</name>
</gene>
<accession>A0A9D1DXU8</accession>
<reference evidence="2" key="2">
    <citation type="journal article" date="2021" name="PeerJ">
        <title>Extensive microbial diversity within the chicken gut microbiome revealed by metagenomics and culture.</title>
        <authorList>
            <person name="Gilroy R."/>
            <person name="Ravi A."/>
            <person name="Getino M."/>
            <person name="Pursley I."/>
            <person name="Horton D.L."/>
            <person name="Alikhan N.F."/>
            <person name="Baker D."/>
            <person name="Gharbi K."/>
            <person name="Hall N."/>
            <person name="Watson M."/>
            <person name="Adriaenssens E.M."/>
            <person name="Foster-Nyarko E."/>
            <person name="Jarju S."/>
            <person name="Secka A."/>
            <person name="Antonio M."/>
            <person name="Oren A."/>
            <person name="Chaudhuri R.R."/>
            <person name="La Ragione R."/>
            <person name="Hildebrand F."/>
            <person name="Pallen M.J."/>
        </authorList>
    </citation>
    <scope>NUCLEOTIDE SEQUENCE</scope>
    <source>
        <strain evidence="2">CHK189-12415</strain>
    </source>
</reference>
<dbReference type="EMBL" id="DVHA01000198">
    <property type="protein sequence ID" value="HIR61154.1"/>
    <property type="molecule type" value="Genomic_DNA"/>
</dbReference>
<dbReference type="Proteomes" id="UP000824241">
    <property type="component" value="Unassembled WGS sequence"/>
</dbReference>
<dbReference type="SUPFAM" id="SSF52768">
    <property type="entry name" value="Arginase/deacetylase"/>
    <property type="match status" value="1"/>
</dbReference>
<name>A0A9D1DXU8_9FIRM</name>
<dbReference type="Gene3D" id="3.40.800.10">
    <property type="entry name" value="Ureohydrolase domain"/>
    <property type="match status" value="1"/>
</dbReference>
<dbReference type="GO" id="GO:0016813">
    <property type="term" value="F:hydrolase activity, acting on carbon-nitrogen (but not peptide) bonds, in linear amidines"/>
    <property type="evidence" value="ECO:0007669"/>
    <property type="project" value="UniProtKB-ARBA"/>
</dbReference>
<dbReference type="Pfam" id="PF00491">
    <property type="entry name" value="Arginase"/>
    <property type="match status" value="1"/>
</dbReference>
<proteinExistence type="inferred from homology"/>
<evidence type="ECO:0000256" key="1">
    <source>
        <dbReference type="PROSITE-ProRule" id="PRU00742"/>
    </source>
</evidence>